<keyword evidence="2 5" id="KW-0479">Metal-binding</keyword>
<evidence type="ECO:0000256" key="1">
    <source>
        <dbReference type="ARBA" id="ARBA00008056"/>
    </source>
</evidence>
<name>A0AAD4KVN1_9EURO</name>
<feature type="domain" description="Fe2OG dioxygenase" evidence="6">
    <location>
        <begin position="205"/>
        <end position="305"/>
    </location>
</feature>
<sequence>MSTTVISTNANTSKTIRLTNGKNFTYVSNAASTEESIPIIDVSRMYSDKLADRQALAEDIRQAAHSIGFFCITSHNINMELVSDVMEQAKGFFALPEEKKMEVSSELIPDEYCGYHGMQRYNPNGWKYRDLYEAFNWNYNPAKDPDHPDPLTPQINLWPKDMPEFEEKLSAYQTEMIRFARRLTRMFALALHVPEDFYDEHVKQPEAGLRILHYPQQEARRDEQNGIGAHTDVEFFTIITSDAEGLEVLSKSGHWIKVKPIPGCLVVNIADCFMRQTNDFFVSTVHRVINESGRERYSVPFFWGINRKTLLSPVPTCVSEENPNKYPVMTAGEYYLWRTRRQKRSWLVGENQNETSTE</sequence>
<evidence type="ECO:0000313" key="7">
    <source>
        <dbReference type="EMBL" id="KAH8697840.1"/>
    </source>
</evidence>
<dbReference type="Proteomes" id="UP001201262">
    <property type="component" value="Unassembled WGS sequence"/>
</dbReference>
<evidence type="ECO:0000256" key="2">
    <source>
        <dbReference type="ARBA" id="ARBA00022723"/>
    </source>
</evidence>
<comment type="caution">
    <text evidence="7">The sequence shown here is derived from an EMBL/GenBank/DDBJ whole genome shotgun (WGS) entry which is preliminary data.</text>
</comment>
<dbReference type="Pfam" id="PF14226">
    <property type="entry name" value="DIOX_N"/>
    <property type="match status" value="1"/>
</dbReference>
<dbReference type="PANTHER" id="PTHR10209:SF881">
    <property type="entry name" value="FI07970P-RELATED"/>
    <property type="match status" value="1"/>
</dbReference>
<dbReference type="EMBL" id="JAJTJA010000006">
    <property type="protein sequence ID" value="KAH8697840.1"/>
    <property type="molecule type" value="Genomic_DNA"/>
</dbReference>
<dbReference type="GO" id="GO:0044283">
    <property type="term" value="P:small molecule biosynthetic process"/>
    <property type="evidence" value="ECO:0007669"/>
    <property type="project" value="UniProtKB-ARBA"/>
</dbReference>
<evidence type="ECO:0000259" key="6">
    <source>
        <dbReference type="PROSITE" id="PS51471"/>
    </source>
</evidence>
<dbReference type="SUPFAM" id="SSF51197">
    <property type="entry name" value="Clavaminate synthase-like"/>
    <property type="match status" value="1"/>
</dbReference>
<evidence type="ECO:0000256" key="3">
    <source>
        <dbReference type="ARBA" id="ARBA00023002"/>
    </source>
</evidence>
<protein>
    <submittedName>
        <fullName evidence="7">Gibberellin 3-beta hydroxylase</fullName>
    </submittedName>
</protein>
<dbReference type="InterPro" id="IPR026992">
    <property type="entry name" value="DIOX_N"/>
</dbReference>
<evidence type="ECO:0000256" key="4">
    <source>
        <dbReference type="ARBA" id="ARBA00023004"/>
    </source>
</evidence>
<dbReference type="Pfam" id="PF03171">
    <property type="entry name" value="2OG-FeII_Oxy"/>
    <property type="match status" value="1"/>
</dbReference>
<dbReference type="GO" id="GO:0016491">
    <property type="term" value="F:oxidoreductase activity"/>
    <property type="evidence" value="ECO:0007669"/>
    <property type="project" value="UniProtKB-KW"/>
</dbReference>
<dbReference type="PRINTS" id="PR00682">
    <property type="entry name" value="IPNSYNTHASE"/>
</dbReference>
<dbReference type="InterPro" id="IPR044861">
    <property type="entry name" value="IPNS-like_FE2OG_OXY"/>
</dbReference>
<organism evidence="7 8">
    <name type="scientific">Talaromyces proteolyticus</name>
    <dbReference type="NCBI Taxonomy" id="1131652"/>
    <lineage>
        <taxon>Eukaryota</taxon>
        <taxon>Fungi</taxon>
        <taxon>Dikarya</taxon>
        <taxon>Ascomycota</taxon>
        <taxon>Pezizomycotina</taxon>
        <taxon>Eurotiomycetes</taxon>
        <taxon>Eurotiomycetidae</taxon>
        <taxon>Eurotiales</taxon>
        <taxon>Trichocomaceae</taxon>
        <taxon>Talaromyces</taxon>
        <taxon>Talaromyces sect. Bacilispori</taxon>
    </lineage>
</organism>
<dbReference type="Gene3D" id="2.60.120.330">
    <property type="entry name" value="B-lactam Antibiotic, Isopenicillin N Synthase, Chain"/>
    <property type="match status" value="1"/>
</dbReference>
<keyword evidence="4 5" id="KW-0408">Iron</keyword>
<dbReference type="GO" id="GO:0046872">
    <property type="term" value="F:metal ion binding"/>
    <property type="evidence" value="ECO:0007669"/>
    <property type="project" value="UniProtKB-KW"/>
</dbReference>
<dbReference type="GeneID" id="70248591"/>
<dbReference type="PANTHER" id="PTHR10209">
    <property type="entry name" value="OXIDOREDUCTASE, 2OG-FE II OXYGENASE FAMILY PROTEIN"/>
    <property type="match status" value="1"/>
</dbReference>
<gene>
    <name evidence="7" type="ORF">BGW36DRAFT_397474</name>
</gene>
<keyword evidence="8" id="KW-1185">Reference proteome</keyword>
<evidence type="ECO:0000256" key="5">
    <source>
        <dbReference type="RuleBase" id="RU003682"/>
    </source>
</evidence>
<proteinExistence type="inferred from homology"/>
<dbReference type="InterPro" id="IPR005123">
    <property type="entry name" value="Oxoglu/Fe-dep_dioxygenase_dom"/>
</dbReference>
<dbReference type="RefSeq" id="XP_046072541.1">
    <property type="nucleotide sequence ID" value="XM_046218304.1"/>
</dbReference>
<evidence type="ECO:0000313" key="8">
    <source>
        <dbReference type="Proteomes" id="UP001201262"/>
    </source>
</evidence>
<dbReference type="InterPro" id="IPR027443">
    <property type="entry name" value="IPNS-like_sf"/>
</dbReference>
<comment type="similarity">
    <text evidence="1 5">Belongs to the iron/ascorbate-dependent oxidoreductase family.</text>
</comment>
<keyword evidence="3 5" id="KW-0560">Oxidoreductase</keyword>
<reference evidence="7" key="1">
    <citation type="submission" date="2021-12" db="EMBL/GenBank/DDBJ databases">
        <title>Convergent genome expansion in fungi linked to evolution of root-endophyte symbiosis.</title>
        <authorList>
            <consortium name="DOE Joint Genome Institute"/>
            <person name="Ke Y.-H."/>
            <person name="Bonito G."/>
            <person name="Liao H.-L."/>
            <person name="Looney B."/>
            <person name="Rojas-Flechas A."/>
            <person name="Nash J."/>
            <person name="Hameed K."/>
            <person name="Schadt C."/>
            <person name="Martin F."/>
            <person name="Crous P.W."/>
            <person name="Miettinen O."/>
            <person name="Magnuson J.K."/>
            <person name="Labbe J."/>
            <person name="Jacobson D."/>
            <person name="Doktycz M.J."/>
            <person name="Veneault-Fourrey C."/>
            <person name="Kuo A."/>
            <person name="Mondo S."/>
            <person name="Calhoun S."/>
            <person name="Riley R."/>
            <person name="Ohm R."/>
            <person name="LaButti K."/>
            <person name="Andreopoulos B."/>
            <person name="Pangilinan J."/>
            <person name="Nolan M."/>
            <person name="Tritt A."/>
            <person name="Clum A."/>
            <person name="Lipzen A."/>
            <person name="Daum C."/>
            <person name="Barry K."/>
            <person name="Grigoriev I.V."/>
            <person name="Vilgalys R."/>
        </authorList>
    </citation>
    <scope>NUCLEOTIDE SEQUENCE</scope>
    <source>
        <strain evidence="7">PMI_201</strain>
    </source>
</reference>
<dbReference type="PROSITE" id="PS51471">
    <property type="entry name" value="FE2OG_OXY"/>
    <property type="match status" value="1"/>
</dbReference>
<accession>A0AAD4KVN1</accession>
<dbReference type="AlphaFoldDB" id="A0AAD4KVN1"/>